<dbReference type="SUPFAM" id="SSF56235">
    <property type="entry name" value="N-terminal nucleophile aminohydrolases (Ntn hydrolases)"/>
    <property type="match status" value="1"/>
</dbReference>
<comment type="catalytic activity">
    <reaction evidence="1 8">
        <text>an S-substituted glutathione + H2O = an S-substituted L-cysteinylglycine + L-glutamate</text>
        <dbReference type="Rhea" id="RHEA:59468"/>
        <dbReference type="ChEBI" id="CHEBI:15377"/>
        <dbReference type="ChEBI" id="CHEBI:29985"/>
        <dbReference type="ChEBI" id="CHEBI:90779"/>
        <dbReference type="ChEBI" id="CHEBI:143103"/>
        <dbReference type="EC" id="3.4.19.13"/>
    </reaction>
</comment>
<evidence type="ECO:0000256" key="1">
    <source>
        <dbReference type="ARBA" id="ARBA00001049"/>
    </source>
</evidence>
<dbReference type="InterPro" id="IPR043138">
    <property type="entry name" value="GGT_lsub"/>
</dbReference>
<dbReference type="AlphaFoldDB" id="A0AAJ0FVQ3"/>
<dbReference type="FunFam" id="3.60.20.40:FF:000001">
    <property type="entry name" value="Gamma-glutamyltranspeptidase 1"/>
    <property type="match status" value="1"/>
</dbReference>
<dbReference type="InterPro" id="IPR043137">
    <property type="entry name" value="GGT_ssub_C"/>
</dbReference>
<dbReference type="InterPro" id="IPR000101">
    <property type="entry name" value="GGT_peptidase"/>
</dbReference>
<dbReference type="GO" id="GO:0005886">
    <property type="term" value="C:plasma membrane"/>
    <property type="evidence" value="ECO:0007669"/>
    <property type="project" value="TreeGrafter"/>
</dbReference>
<evidence type="ECO:0000256" key="5">
    <source>
        <dbReference type="ARBA" id="ARBA00047417"/>
    </source>
</evidence>
<feature type="binding site" evidence="7">
    <location>
        <position position="107"/>
    </location>
    <ligand>
        <name>L-glutamate</name>
        <dbReference type="ChEBI" id="CHEBI:29985"/>
    </ligand>
</feature>
<evidence type="ECO:0000256" key="8">
    <source>
        <dbReference type="RuleBase" id="RU368068"/>
    </source>
</evidence>
<feature type="active site" description="Nucleophile" evidence="6">
    <location>
        <position position="387"/>
    </location>
</feature>
<evidence type="ECO:0000256" key="4">
    <source>
        <dbReference type="ARBA" id="ARBA00009381"/>
    </source>
</evidence>
<protein>
    <recommendedName>
        <fullName evidence="8">Glutathione hydrolase</fullName>
        <ecNumber evidence="8">2.3.2.2</ecNumber>
        <ecNumber evidence="8">3.4.19.13</ecNumber>
    </recommendedName>
    <alternativeName>
        <fullName evidence="8">Gamma-glutamyltransferase</fullName>
    </alternativeName>
    <alternativeName>
        <fullName evidence="8">Gamma-glutamyltranspeptidase</fullName>
    </alternativeName>
</protein>
<gene>
    <name evidence="9" type="ORF">QQS21_009355</name>
</gene>
<organism evidence="9 10">
    <name type="scientific">Conoideocrella luteorostrata</name>
    <dbReference type="NCBI Taxonomy" id="1105319"/>
    <lineage>
        <taxon>Eukaryota</taxon>
        <taxon>Fungi</taxon>
        <taxon>Dikarya</taxon>
        <taxon>Ascomycota</taxon>
        <taxon>Pezizomycotina</taxon>
        <taxon>Sordariomycetes</taxon>
        <taxon>Hypocreomycetidae</taxon>
        <taxon>Hypocreales</taxon>
        <taxon>Clavicipitaceae</taxon>
        <taxon>Conoideocrella</taxon>
    </lineage>
</organism>
<evidence type="ECO:0000313" key="10">
    <source>
        <dbReference type="Proteomes" id="UP001251528"/>
    </source>
</evidence>
<dbReference type="PRINTS" id="PR01210">
    <property type="entry name" value="GGTRANSPTASE"/>
</dbReference>
<keyword evidence="8" id="KW-0012">Acyltransferase</keyword>
<keyword evidence="10" id="KW-1185">Reference proteome</keyword>
<dbReference type="FunFam" id="1.10.246.130:FF:000001">
    <property type="entry name" value="Gamma-glutamyltransferase 5 isoform 1"/>
    <property type="match status" value="1"/>
</dbReference>
<comment type="similarity">
    <text evidence="4">Belongs to the gamma-glutamyltransferase family.</text>
</comment>
<comment type="caution">
    <text evidence="9">The sequence shown here is derived from an EMBL/GenBank/DDBJ whole genome shotgun (WGS) entry which is preliminary data.</text>
</comment>
<evidence type="ECO:0000256" key="3">
    <source>
        <dbReference type="ARBA" id="ARBA00005115"/>
    </source>
</evidence>
<dbReference type="EC" id="2.3.2.2" evidence="8"/>
<proteinExistence type="inferred from homology"/>
<dbReference type="GO" id="GO:0036374">
    <property type="term" value="F:glutathione hydrolase activity"/>
    <property type="evidence" value="ECO:0007669"/>
    <property type="project" value="UniProtKB-UniRule"/>
</dbReference>
<dbReference type="PANTHER" id="PTHR11686">
    <property type="entry name" value="GAMMA GLUTAMYL TRANSPEPTIDASE"/>
    <property type="match status" value="1"/>
</dbReference>
<dbReference type="Proteomes" id="UP001251528">
    <property type="component" value="Unassembled WGS sequence"/>
</dbReference>
<evidence type="ECO:0000256" key="2">
    <source>
        <dbReference type="ARBA" id="ARBA00001089"/>
    </source>
</evidence>
<comment type="catalytic activity">
    <reaction evidence="5 8">
        <text>an N-terminal (5-L-glutamyl)-[peptide] + an alpha-amino acid = 5-L-glutamyl amino acid + an N-terminal L-alpha-aminoacyl-[peptide]</text>
        <dbReference type="Rhea" id="RHEA:23904"/>
        <dbReference type="Rhea" id="RHEA-COMP:9780"/>
        <dbReference type="Rhea" id="RHEA-COMP:9795"/>
        <dbReference type="ChEBI" id="CHEBI:77644"/>
        <dbReference type="ChEBI" id="CHEBI:78597"/>
        <dbReference type="ChEBI" id="CHEBI:78599"/>
        <dbReference type="ChEBI" id="CHEBI:78608"/>
        <dbReference type="EC" id="2.3.2.2"/>
    </reaction>
</comment>
<keyword evidence="8" id="KW-0808">Transferase</keyword>
<dbReference type="EMBL" id="JASWJB010000236">
    <property type="protein sequence ID" value="KAK2592948.1"/>
    <property type="molecule type" value="Genomic_DNA"/>
</dbReference>
<evidence type="ECO:0000256" key="6">
    <source>
        <dbReference type="PIRSR" id="PIRSR600101-1"/>
    </source>
</evidence>
<comment type="function">
    <text evidence="8">Cleaves the gamma-glutamyl peptide bond of glutathione and glutathione conjugates.</text>
</comment>
<feature type="binding site" evidence="7">
    <location>
        <begin position="405"/>
        <end position="407"/>
    </location>
    <ligand>
        <name>L-glutamate</name>
        <dbReference type="ChEBI" id="CHEBI:29985"/>
    </ligand>
</feature>
<evidence type="ECO:0000256" key="7">
    <source>
        <dbReference type="PIRSR" id="PIRSR600101-2"/>
    </source>
</evidence>
<dbReference type="GO" id="GO:0006751">
    <property type="term" value="P:glutathione catabolic process"/>
    <property type="evidence" value="ECO:0007669"/>
    <property type="project" value="UniProtKB-UniRule"/>
</dbReference>
<dbReference type="InterPro" id="IPR029055">
    <property type="entry name" value="Ntn_hydrolases_N"/>
</dbReference>
<comment type="pathway">
    <text evidence="3 8">Sulfur metabolism; glutathione metabolism.</text>
</comment>
<dbReference type="EC" id="3.4.19.13" evidence="8"/>
<dbReference type="Gene3D" id="3.60.20.40">
    <property type="match status" value="1"/>
</dbReference>
<dbReference type="NCBIfam" id="TIGR00066">
    <property type="entry name" value="g_glut_trans"/>
    <property type="match status" value="1"/>
</dbReference>
<feature type="binding site" evidence="7">
    <location>
        <position position="480"/>
    </location>
    <ligand>
        <name>L-glutamate</name>
        <dbReference type="ChEBI" id="CHEBI:29985"/>
    </ligand>
</feature>
<feature type="binding site" evidence="7">
    <location>
        <position position="429"/>
    </location>
    <ligand>
        <name>L-glutamate</name>
        <dbReference type="ChEBI" id="CHEBI:29985"/>
    </ligand>
</feature>
<evidence type="ECO:0000313" key="9">
    <source>
        <dbReference type="EMBL" id="KAK2592948.1"/>
    </source>
</evidence>
<sequence>MKPVAPHLLKYLLATAALNHGVSHASAPTEVVLRPTTQGSGGAIATESIECSTIGRDLLARGGNAADALVGSTFCVGVIGMYHSGIGGGGFAMIRDADGSYEAVDFREAAGEAASQDMYQGNVDGSIYGGLAVGVPSEVLGLEYIHKKYGALSWKTVMQGSIHVARNGFKVSKDLIHYIENTVKGKPRNFLLEDPNWAEDFAPNGTLLKVGEIMTRKRYANTLEKIANHGSDIFYNGELAEAMVKHIQQHNGTLTVSDFQNYKVVSRPVRNTTYRGINLYTVGAPASGSITLNILKTMEQYDVSKTTTTSSDANLTAHRFVEAMRFGYGARASLGDPDFVKGVGEFEAHLLDAAHARQTKEHISDDHTLPVQEYDPSGVDLPQSHGTSHIVTTDKSGMATSLTTTVNLLFGAQIMEPSSGIILNNEMNDFSIPGVSNEFGFQPSEANFIRPFKRPLSSVTPVIAAFPDGTLSATVGAAGGSRIISATTLALWHTIGHGMTMSEALLEPRLHDQVIPNTVLLEYKFDNSTAAGLIGRKHSVTWVKPGLSAVQGIRRLEDGSFEAASEPRQENSAGLTI</sequence>
<comment type="catalytic activity">
    <reaction evidence="2 8">
        <text>glutathione + H2O = L-cysteinylglycine + L-glutamate</text>
        <dbReference type="Rhea" id="RHEA:28807"/>
        <dbReference type="ChEBI" id="CHEBI:15377"/>
        <dbReference type="ChEBI" id="CHEBI:29985"/>
        <dbReference type="ChEBI" id="CHEBI:57925"/>
        <dbReference type="ChEBI" id="CHEBI:61694"/>
        <dbReference type="EC" id="3.4.19.13"/>
    </reaction>
</comment>
<dbReference type="Gene3D" id="1.10.246.130">
    <property type="match status" value="1"/>
</dbReference>
<accession>A0AAJ0FVQ3</accession>
<keyword evidence="8" id="KW-0378">Hydrolase</keyword>
<dbReference type="Pfam" id="PF01019">
    <property type="entry name" value="G_glu_transpept"/>
    <property type="match status" value="1"/>
</dbReference>
<dbReference type="GO" id="GO:0103068">
    <property type="term" value="F:leukotriene C4 gamma-glutamyl transferase activity"/>
    <property type="evidence" value="ECO:0007669"/>
    <property type="project" value="UniProtKB-EC"/>
</dbReference>
<name>A0AAJ0FVQ3_9HYPO</name>
<dbReference type="PANTHER" id="PTHR11686:SF62">
    <property type="entry name" value="GLUTATHIONE HYDROLASE"/>
    <property type="match status" value="1"/>
</dbReference>
<feature type="binding site" evidence="7">
    <location>
        <begin position="457"/>
        <end position="458"/>
    </location>
    <ligand>
        <name>L-glutamate</name>
        <dbReference type="ChEBI" id="CHEBI:29985"/>
    </ligand>
</feature>
<reference evidence="9" key="1">
    <citation type="submission" date="2023-06" db="EMBL/GenBank/DDBJ databases">
        <title>Conoideocrella luteorostrata (Hypocreales: Clavicipitaceae), a potential biocontrol fungus for elongate hemlock scale in United States Christmas tree production areas.</title>
        <authorList>
            <person name="Barrett H."/>
            <person name="Lovett B."/>
            <person name="Macias A.M."/>
            <person name="Stajich J.E."/>
            <person name="Kasson M.T."/>
        </authorList>
    </citation>
    <scope>NUCLEOTIDE SEQUENCE</scope>
    <source>
        <strain evidence="9">ARSEF 14590</strain>
    </source>
</reference>